<dbReference type="SUPFAM" id="SSF55729">
    <property type="entry name" value="Acyl-CoA N-acyltransferases (Nat)"/>
    <property type="match status" value="1"/>
</dbReference>
<dbReference type="PROSITE" id="PS51186">
    <property type="entry name" value="GNAT"/>
    <property type="match status" value="1"/>
</dbReference>
<keyword evidence="2" id="KW-0808">Transferase</keyword>
<proteinExistence type="predicted"/>
<gene>
    <name evidence="2" type="ORF">CLV63_104208</name>
</gene>
<dbReference type="EMBL" id="PYGA01000004">
    <property type="protein sequence ID" value="PSK98984.1"/>
    <property type="molecule type" value="Genomic_DNA"/>
</dbReference>
<dbReference type="PANTHER" id="PTHR43792:SF1">
    <property type="entry name" value="N-ACETYLTRANSFERASE DOMAIN-CONTAINING PROTEIN"/>
    <property type="match status" value="1"/>
</dbReference>
<accession>A0A2P8DP34</accession>
<dbReference type="PANTHER" id="PTHR43792">
    <property type="entry name" value="GNAT FAMILY, PUTATIVE (AFU_ORTHOLOGUE AFUA_3G00765)-RELATED-RELATED"/>
    <property type="match status" value="1"/>
</dbReference>
<evidence type="ECO:0000313" key="2">
    <source>
        <dbReference type="EMBL" id="PSK98984.1"/>
    </source>
</evidence>
<evidence type="ECO:0000259" key="1">
    <source>
        <dbReference type="PROSITE" id="PS51186"/>
    </source>
</evidence>
<dbReference type="InterPro" id="IPR016181">
    <property type="entry name" value="Acyl_CoA_acyltransferase"/>
</dbReference>
<organism evidence="2 3">
    <name type="scientific">Murinocardiopsis flavida</name>
    <dbReference type="NCBI Taxonomy" id="645275"/>
    <lineage>
        <taxon>Bacteria</taxon>
        <taxon>Bacillati</taxon>
        <taxon>Actinomycetota</taxon>
        <taxon>Actinomycetes</taxon>
        <taxon>Streptosporangiales</taxon>
        <taxon>Nocardiopsidaceae</taxon>
        <taxon>Murinocardiopsis</taxon>
    </lineage>
</organism>
<dbReference type="AlphaFoldDB" id="A0A2P8DP34"/>
<feature type="domain" description="N-acetyltransferase" evidence="1">
    <location>
        <begin position="14"/>
        <end position="164"/>
    </location>
</feature>
<comment type="caution">
    <text evidence="2">The sequence shown here is derived from an EMBL/GenBank/DDBJ whole genome shotgun (WGS) entry which is preliminary data.</text>
</comment>
<dbReference type="InterPro" id="IPR000182">
    <property type="entry name" value="GNAT_dom"/>
</dbReference>
<keyword evidence="3" id="KW-1185">Reference proteome</keyword>
<dbReference type="GO" id="GO:0016747">
    <property type="term" value="F:acyltransferase activity, transferring groups other than amino-acyl groups"/>
    <property type="evidence" value="ECO:0007669"/>
    <property type="project" value="InterPro"/>
</dbReference>
<dbReference type="Proteomes" id="UP000240542">
    <property type="component" value="Unassembled WGS sequence"/>
</dbReference>
<reference evidence="2 3" key="1">
    <citation type="submission" date="2018-03" db="EMBL/GenBank/DDBJ databases">
        <title>Genomic Encyclopedia of Archaeal and Bacterial Type Strains, Phase II (KMG-II): from individual species to whole genera.</title>
        <authorList>
            <person name="Goeker M."/>
        </authorList>
    </citation>
    <scope>NUCLEOTIDE SEQUENCE [LARGE SCALE GENOMIC DNA]</scope>
    <source>
        <strain evidence="2 3">DSM 45312</strain>
    </source>
</reference>
<dbReference type="Gene3D" id="3.40.630.30">
    <property type="match status" value="1"/>
</dbReference>
<name>A0A2P8DP34_9ACTN</name>
<evidence type="ECO:0000313" key="3">
    <source>
        <dbReference type="Proteomes" id="UP000240542"/>
    </source>
</evidence>
<dbReference type="Pfam" id="PF13302">
    <property type="entry name" value="Acetyltransf_3"/>
    <property type="match status" value="1"/>
</dbReference>
<sequence>MVTARLRLVPVGPGHVEDLVELHAHPDVAFWHNGAWSWGRARAFAESMAHRWRVEGAGKWMAYERGSGALVGRGGLSFAAVEGVRRLEVGWTVHPRMQRRGFAVEIGAAGLALAFGGLGAAEVVAFTEPQNTASRAVMRRLGMGGARPIVLRGAPFVLYTVAAPGA</sequence>
<dbReference type="InterPro" id="IPR051531">
    <property type="entry name" value="N-acetyltransferase"/>
</dbReference>
<protein>
    <submittedName>
        <fullName evidence="2">RimJ/RimL family protein N-acetyltransferase</fullName>
    </submittedName>
</protein>